<protein>
    <submittedName>
        <fullName evidence="6">Amino acid ABC transporter substrate-binding protein</fullName>
    </submittedName>
</protein>
<dbReference type="GO" id="GO:0006865">
    <property type="term" value="P:amino acid transport"/>
    <property type="evidence" value="ECO:0007669"/>
    <property type="project" value="TreeGrafter"/>
</dbReference>
<accession>A0A157QAF9</accession>
<feature type="domain" description="Solute-binding protein family 3/N-terminal" evidence="5">
    <location>
        <begin position="37"/>
        <end position="269"/>
    </location>
</feature>
<dbReference type="EMBL" id="FKBS01000017">
    <property type="protein sequence ID" value="SAI42873.1"/>
    <property type="molecule type" value="Genomic_DNA"/>
</dbReference>
<dbReference type="GO" id="GO:0005576">
    <property type="term" value="C:extracellular region"/>
    <property type="evidence" value="ECO:0007669"/>
    <property type="project" value="TreeGrafter"/>
</dbReference>
<dbReference type="PANTHER" id="PTHR30085">
    <property type="entry name" value="AMINO ACID ABC TRANSPORTER PERMEASE"/>
    <property type="match status" value="1"/>
</dbReference>
<dbReference type="RefSeq" id="WP_066415720.1">
    <property type="nucleotide sequence ID" value="NZ_FKBS01000017.1"/>
</dbReference>
<dbReference type="InterPro" id="IPR001638">
    <property type="entry name" value="Solute-binding_3/MltF_N"/>
</dbReference>
<keyword evidence="3 4" id="KW-0732">Signal</keyword>
<evidence type="ECO:0000313" key="6">
    <source>
        <dbReference type="EMBL" id="SAI42873.1"/>
    </source>
</evidence>
<dbReference type="Proteomes" id="UP000077037">
    <property type="component" value="Unassembled WGS sequence"/>
</dbReference>
<name>A0A157QAF9_9BORD</name>
<feature type="signal peptide" evidence="4">
    <location>
        <begin position="1"/>
        <end position="22"/>
    </location>
</feature>
<evidence type="ECO:0000256" key="4">
    <source>
        <dbReference type="SAM" id="SignalP"/>
    </source>
</evidence>
<dbReference type="AlphaFoldDB" id="A0A157QAF9"/>
<evidence type="ECO:0000256" key="3">
    <source>
        <dbReference type="ARBA" id="ARBA00022729"/>
    </source>
</evidence>
<dbReference type="GO" id="GO:0030288">
    <property type="term" value="C:outer membrane-bounded periplasmic space"/>
    <property type="evidence" value="ECO:0007669"/>
    <property type="project" value="TreeGrafter"/>
</dbReference>
<dbReference type="InterPro" id="IPR051455">
    <property type="entry name" value="Bact_solute-bind_prot3"/>
</dbReference>
<reference evidence="6 7" key="1">
    <citation type="submission" date="2016-03" db="EMBL/GenBank/DDBJ databases">
        <authorList>
            <consortium name="Pathogen Informatics"/>
        </authorList>
    </citation>
    <scope>NUCLEOTIDE SEQUENCE [LARGE SCALE GENOMIC DNA]</scope>
    <source>
        <strain evidence="6 7">NCTC13364</strain>
    </source>
</reference>
<dbReference type="SUPFAM" id="SSF53850">
    <property type="entry name" value="Periplasmic binding protein-like II"/>
    <property type="match status" value="1"/>
</dbReference>
<evidence type="ECO:0000259" key="5">
    <source>
        <dbReference type="SMART" id="SM00062"/>
    </source>
</evidence>
<dbReference type="Gene3D" id="3.40.190.10">
    <property type="entry name" value="Periplasmic binding protein-like II"/>
    <property type="match status" value="2"/>
</dbReference>
<comment type="similarity">
    <text evidence="1">Belongs to the bacterial solute-binding protein 3 family.</text>
</comment>
<gene>
    <name evidence="6" type="primary">gltI_1</name>
    <name evidence="6" type="ORF">SAMEA1982600_03478</name>
</gene>
<organism evidence="6 7">
    <name type="scientific">Bordetella ansorpii</name>
    <dbReference type="NCBI Taxonomy" id="288768"/>
    <lineage>
        <taxon>Bacteria</taxon>
        <taxon>Pseudomonadati</taxon>
        <taxon>Pseudomonadota</taxon>
        <taxon>Betaproteobacteria</taxon>
        <taxon>Burkholderiales</taxon>
        <taxon>Alcaligenaceae</taxon>
        <taxon>Bordetella</taxon>
    </lineage>
</organism>
<dbReference type="PANTHER" id="PTHR30085:SF2">
    <property type="entry name" value="GLUTAMATE_ASPARTATE IMPORT SOLUTE-BINDING PROTEIN"/>
    <property type="match status" value="1"/>
</dbReference>
<sequence>MNLTKLFGAVALVCSAIGTAQAQELTGTLKKIKDAGMVTMGVRESSPPFNYAIGGGQYTGYSYEIELKVLEALKQKLGMPDLKHRLLPFTSQNRIALIRNGTLDFECSSTTNNLERQQQVAFSTTIFAIGTRLMTNASSGIKDFTDLKGKTLVTVAGSTSEKLINTLNVEKQMGMHIIGVPENNQAFLTLQQGRAAAYMMDDAVLYGARSSAVDTKPWVIVGTPQSYEAYGCMMQKDDKPIKELIDGVITSMQKSGEMAKLYAKWFEQPIPPRNVSLDFPMSDAVKQTYANPNDKAFQ</sequence>
<dbReference type="SMART" id="SM00062">
    <property type="entry name" value="PBPb"/>
    <property type="match status" value="1"/>
</dbReference>
<keyword evidence="2" id="KW-0813">Transport</keyword>
<feature type="chain" id="PRO_5007615157" evidence="4">
    <location>
        <begin position="23"/>
        <end position="298"/>
    </location>
</feature>
<evidence type="ECO:0000313" key="7">
    <source>
        <dbReference type="Proteomes" id="UP000077037"/>
    </source>
</evidence>
<evidence type="ECO:0000256" key="2">
    <source>
        <dbReference type="ARBA" id="ARBA00022448"/>
    </source>
</evidence>
<proteinExistence type="inferred from homology"/>
<evidence type="ECO:0000256" key="1">
    <source>
        <dbReference type="ARBA" id="ARBA00010333"/>
    </source>
</evidence>
<dbReference type="OrthoDB" id="7240770at2"/>
<dbReference type="CDD" id="cd13688">
    <property type="entry name" value="PBP2_GltI_DEBP"/>
    <property type="match status" value="1"/>
</dbReference>
<dbReference type="Pfam" id="PF00497">
    <property type="entry name" value="SBP_bac_3"/>
    <property type="match status" value="1"/>
</dbReference>